<organism evidence="1 2">
    <name type="scientific">Malaciobacter marinus</name>
    <dbReference type="NCBI Taxonomy" id="505249"/>
    <lineage>
        <taxon>Bacteria</taxon>
        <taxon>Pseudomonadati</taxon>
        <taxon>Campylobacterota</taxon>
        <taxon>Epsilonproteobacteria</taxon>
        <taxon>Campylobacterales</taxon>
        <taxon>Arcobacteraceae</taxon>
        <taxon>Malaciobacter</taxon>
    </lineage>
</organism>
<name>A0AB36ZXD2_9BACT</name>
<dbReference type="AlphaFoldDB" id="A0AB36ZXD2"/>
<dbReference type="EMBL" id="PTIW01000003">
    <property type="protein sequence ID" value="PPK62420.1"/>
    <property type="molecule type" value="Genomic_DNA"/>
</dbReference>
<sequence>MPFILPLATALTVALTYETLKGTKNTIQRRQRRQRRKKGNGI</sequence>
<evidence type="ECO:0000313" key="1">
    <source>
        <dbReference type="EMBL" id="PPK62420.1"/>
    </source>
</evidence>
<comment type="caution">
    <text evidence="1">The sequence shown here is derived from an EMBL/GenBank/DDBJ whole genome shotgun (WGS) entry which is preliminary data.</text>
</comment>
<proteinExistence type="predicted"/>
<accession>A0AB36ZXD2</accession>
<evidence type="ECO:0000313" key="2">
    <source>
        <dbReference type="Proteomes" id="UP000239861"/>
    </source>
</evidence>
<dbReference type="RefSeq" id="WP_265734225.1">
    <property type="nucleotide sequence ID" value="NZ_FUYO01000001.1"/>
</dbReference>
<dbReference type="Proteomes" id="UP000239861">
    <property type="component" value="Unassembled WGS sequence"/>
</dbReference>
<protein>
    <submittedName>
        <fullName evidence="1">Uncharacterized protein</fullName>
    </submittedName>
</protein>
<gene>
    <name evidence="1" type="ORF">B0F89_10312</name>
</gene>
<reference evidence="1 2" key="1">
    <citation type="submission" date="2018-02" db="EMBL/GenBank/DDBJ databases">
        <title>Subsurface microbial communities from deep shales in Ohio and West Virginia, USA.</title>
        <authorList>
            <person name="Wrighton K."/>
        </authorList>
    </citation>
    <scope>NUCLEOTIDE SEQUENCE [LARGE SCALE GENOMIC DNA]</scope>
    <source>
        <strain evidence="1 2">MARC-MIP3H16</strain>
    </source>
</reference>